<protein>
    <submittedName>
        <fullName evidence="1">Haloacid dehalogenase superfamily, subfamily IA, variant 3 with third motif having DD or ED/haloacid dehalogenase superfamily, subfamily IA, variant 1 with third motif having Dx(3-4)D or Dx(3-4)E</fullName>
    </submittedName>
</protein>
<accession>A0A1X7K298</accession>
<dbReference type="AlphaFoldDB" id="A0A1X7K298"/>
<organism evidence="1 2">
    <name type="scientific">Paenibacillus aquistagni</name>
    <dbReference type="NCBI Taxonomy" id="1852522"/>
    <lineage>
        <taxon>Bacteria</taxon>
        <taxon>Bacillati</taxon>
        <taxon>Bacillota</taxon>
        <taxon>Bacilli</taxon>
        <taxon>Bacillales</taxon>
        <taxon>Paenibacillaceae</taxon>
        <taxon>Paenibacillus</taxon>
    </lineage>
</organism>
<dbReference type="NCBIfam" id="TIGR01549">
    <property type="entry name" value="HAD-SF-IA-v1"/>
    <property type="match status" value="1"/>
</dbReference>
<reference evidence="1 2" key="1">
    <citation type="submission" date="2017-04" db="EMBL/GenBank/DDBJ databases">
        <authorList>
            <person name="Afonso C.L."/>
            <person name="Miller P.J."/>
            <person name="Scott M.A."/>
            <person name="Spackman E."/>
            <person name="Goraichik I."/>
            <person name="Dimitrov K.M."/>
            <person name="Suarez D.L."/>
            <person name="Swayne D.E."/>
        </authorList>
    </citation>
    <scope>NUCLEOTIDE SEQUENCE [LARGE SCALE GENOMIC DNA]</scope>
    <source>
        <strain evidence="1 2">11</strain>
    </source>
</reference>
<dbReference type="InterPro" id="IPR036412">
    <property type="entry name" value="HAD-like_sf"/>
</dbReference>
<dbReference type="Pfam" id="PF00702">
    <property type="entry name" value="Hydrolase"/>
    <property type="match status" value="1"/>
</dbReference>
<evidence type="ECO:0000313" key="1">
    <source>
        <dbReference type="EMBL" id="SMG34828.1"/>
    </source>
</evidence>
<keyword evidence="2" id="KW-1185">Reference proteome</keyword>
<dbReference type="GO" id="GO:0008967">
    <property type="term" value="F:phosphoglycolate phosphatase activity"/>
    <property type="evidence" value="ECO:0007669"/>
    <property type="project" value="TreeGrafter"/>
</dbReference>
<evidence type="ECO:0000313" key="2">
    <source>
        <dbReference type="Proteomes" id="UP000193834"/>
    </source>
</evidence>
<dbReference type="GO" id="GO:0006281">
    <property type="term" value="P:DNA repair"/>
    <property type="evidence" value="ECO:0007669"/>
    <property type="project" value="TreeGrafter"/>
</dbReference>
<dbReference type="Gene3D" id="3.40.50.1000">
    <property type="entry name" value="HAD superfamily/HAD-like"/>
    <property type="match status" value="1"/>
</dbReference>
<name>A0A1X7K298_9BACL</name>
<dbReference type="SUPFAM" id="SSF56784">
    <property type="entry name" value="HAD-like"/>
    <property type="match status" value="1"/>
</dbReference>
<proteinExistence type="predicted"/>
<dbReference type="PANTHER" id="PTHR43434">
    <property type="entry name" value="PHOSPHOGLYCOLATE PHOSPHATASE"/>
    <property type="match status" value="1"/>
</dbReference>
<dbReference type="Proteomes" id="UP000193834">
    <property type="component" value="Unassembled WGS sequence"/>
</dbReference>
<sequence length="148" mass="17193">MFRDMNMIYEAHEANKILFEEHMHSACYEDTEPFLNRISPLYQVCIVSDADEAMIPRFHEAYGIPIFISEHYQSYKNDADNAMFKQLLDRYQVDPSKVIHIGDSVTDVVGAKREGITACWLNRNKRSWDHKVAPDLVIQSLEELEGIL</sequence>
<dbReference type="InterPro" id="IPR050155">
    <property type="entry name" value="HAD-like_hydrolase_sf"/>
</dbReference>
<dbReference type="InterPro" id="IPR023214">
    <property type="entry name" value="HAD_sf"/>
</dbReference>
<dbReference type="PANTHER" id="PTHR43434:SF1">
    <property type="entry name" value="PHOSPHOGLYCOLATE PHOSPHATASE"/>
    <property type="match status" value="1"/>
</dbReference>
<dbReference type="InterPro" id="IPR006439">
    <property type="entry name" value="HAD-SF_hydro_IA"/>
</dbReference>
<gene>
    <name evidence="1" type="ORF">SAMN06295960_1973</name>
</gene>
<dbReference type="EMBL" id="FXAZ01000002">
    <property type="protein sequence ID" value="SMG34828.1"/>
    <property type="molecule type" value="Genomic_DNA"/>
</dbReference>
<dbReference type="STRING" id="1852522.SAMN06295960_1973"/>